<reference evidence="2 8" key="2">
    <citation type="submission" date="2019-03" db="EMBL/GenBank/DDBJ databases">
        <authorList>
            <consortium name="GenomeTrakr network: Whole genome sequencing for foodborne pathogen traceback"/>
        </authorList>
    </citation>
    <scope>NUCLEOTIDE SEQUENCE [LARGE SCALE GENOMIC DNA]</scope>
    <source>
        <strain evidence="2 8">PSU-1190</strain>
    </source>
</reference>
<feature type="compositionally biased region" description="Polar residues" evidence="1">
    <location>
        <begin position="36"/>
        <end position="49"/>
    </location>
</feature>
<protein>
    <submittedName>
        <fullName evidence="5">Uncharacterized protein</fullName>
    </submittedName>
</protein>
<accession>A0A234VP22</accession>
<dbReference type="EMBL" id="AATLZG010000025">
    <property type="protein sequence ID" value="EFM8155939.1"/>
    <property type="molecule type" value="Genomic_DNA"/>
</dbReference>
<dbReference type="EMBL" id="AASATZ010000051">
    <property type="protein sequence ID" value="EFA4420674.1"/>
    <property type="molecule type" value="Genomic_DNA"/>
</dbReference>
<evidence type="ECO:0000313" key="6">
    <source>
        <dbReference type="Proteomes" id="UP000254503"/>
    </source>
</evidence>
<reference evidence="4 7" key="4">
    <citation type="submission" date="2020-02" db="EMBL/GenBank/DDBJ databases">
        <authorList>
            <consortium name="PulseNet: The National Subtyping Network for Foodborne Disease Surveillance"/>
            <person name="Tarr C.L."/>
            <person name="Trees E."/>
            <person name="Katz L.S."/>
            <person name="Carleton-Romer H.A."/>
            <person name="Stroika S."/>
            <person name="Kucerova Z."/>
            <person name="Roache K.F."/>
            <person name="Sabol A.L."/>
            <person name="Besser J."/>
            <person name="Gerner-Smidt P."/>
        </authorList>
    </citation>
    <scope>NUCLEOTIDE SEQUENCE [LARGE SCALE GENOMIC DNA]</scope>
    <source>
        <strain evidence="4 7">PNUSAE002719</strain>
    </source>
</reference>
<dbReference type="AlphaFoldDB" id="A0A234VP22"/>
<feature type="compositionally biased region" description="Polar residues" evidence="1">
    <location>
        <begin position="1"/>
        <end position="29"/>
    </location>
</feature>
<evidence type="ECO:0000313" key="2">
    <source>
        <dbReference type="EMBL" id="EFA4420674.1"/>
    </source>
</evidence>
<evidence type="ECO:0000313" key="8">
    <source>
        <dbReference type="Proteomes" id="UP000591371"/>
    </source>
</evidence>
<dbReference type="Proteomes" id="UP000591371">
    <property type="component" value="Unassembled WGS sequence"/>
</dbReference>
<evidence type="ECO:0000256" key="1">
    <source>
        <dbReference type="SAM" id="MobiDB-lite"/>
    </source>
</evidence>
<evidence type="ECO:0000313" key="5">
    <source>
        <dbReference type="EMBL" id="STJ54457.1"/>
    </source>
</evidence>
<dbReference type="EMBL" id="UGDD01000002">
    <property type="protein sequence ID" value="STJ54457.1"/>
    <property type="molecule type" value="Genomic_DNA"/>
</dbReference>
<proteinExistence type="predicted"/>
<dbReference type="RefSeq" id="WP_000042269.1">
    <property type="nucleotide sequence ID" value="NZ_AP023224.1"/>
</dbReference>
<reference evidence="5 6" key="1">
    <citation type="submission" date="2018-06" db="EMBL/GenBank/DDBJ databases">
        <authorList>
            <consortium name="Pathogen Informatics"/>
            <person name="Doyle S."/>
        </authorList>
    </citation>
    <scope>NUCLEOTIDE SEQUENCE [LARGE SCALE GENOMIC DNA]</scope>
    <source>
        <strain evidence="5 6">NCTC9045</strain>
    </source>
</reference>
<feature type="region of interest" description="Disordered" evidence="1">
    <location>
        <begin position="1"/>
        <end position="83"/>
    </location>
</feature>
<dbReference type="Proteomes" id="UP000711811">
    <property type="component" value="Unassembled WGS sequence"/>
</dbReference>
<reference evidence="3" key="3">
    <citation type="submission" date="2020-02" db="EMBL/GenBank/DDBJ databases">
        <authorList>
            <person name="Ashton P.M."/>
            <person name="Dallman T."/>
            <person name="Nair S."/>
            <person name="De Pinna E."/>
            <person name="Peters T."/>
            <person name="Grant K."/>
        </authorList>
    </citation>
    <scope>NUCLEOTIDE SEQUENCE</scope>
    <source>
        <strain evidence="3">93335</strain>
    </source>
</reference>
<name>A0A234VP22_ECOLX</name>
<feature type="compositionally biased region" description="Polar residues" evidence="1">
    <location>
        <begin position="57"/>
        <end position="67"/>
    </location>
</feature>
<evidence type="ECO:0000313" key="3">
    <source>
        <dbReference type="EMBL" id="EFJ6480844.1"/>
    </source>
</evidence>
<evidence type="ECO:0000313" key="4">
    <source>
        <dbReference type="EMBL" id="EFM8155939.1"/>
    </source>
</evidence>
<evidence type="ECO:0000313" key="7">
    <source>
        <dbReference type="Proteomes" id="UP000555763"/>
    </source>
</evidence>
<sequence>MSKNVKQTSENVASTAAKTLANPNASAIQKSLAGSALSQRGTSNQTSGQMEHKASSALDNPRSSKLTKQLAASVLAQSNKGRK</sequence>
<dbReference type="Proteomes" id="UP000555763">
    <property type="component" value="Unassembled WGS sequence"/>
</dbReference>
<dbReference type="EMBL" id="AATCLQ010000005">
    <property type="protein sequence ID" value="EFJ6480844.1"/>
    <property type="molecule type" value="Genomic_DNA"/>
</dbReference>
<gene>
    <name evidence="3" type="ORF">A2J79_001176</name>
    <name evidence="4" type="ORF">A5U30_003618</name>
    <name evidence="2" type="ORF">D3G36_23000</name>
    <name evidence="5" type="ORF">NCTC9045_02343</name>
</gene>
<organism evidence="5 6">
    <name type="scientific">Escherichia coli</name>
    <dbReference type="NCBI Taxonomy" id="562"/>
    <lineage>
        <taxon>Bacteria</taxon>
        <taxon>Pseudomonadati</taxon>
        <taxon>Pseudomonadota</taxon>
        <taxon>Gammaproteobacteria</taxon>
        <taxon>Enterobacterales</taxon>
        <taxon>Enterobacteriaceae</taxon>
        <taxon>Escherichia</taxon>
    </lineage>
</organism>
<dbReference type="Proteomes" id="UP000254503">
    <property type="component" value="Unassembled WGS sequence"/>
</dbReference>